<accession>A0A1I0EH96</accession>
<dbReference type="GeneID" id="78288267"/>
<protein>
    <submittedName>
        <fullName evidence="1">LlaJI restriction endonuclease</fullName>
    </submittedName>
</protein>
<evidence type="ECO:0000313" key="2">
    <source>
        <dbReference type="Proteomes" id="UP000198558"/>
    </source>
</evidence>
<dbReference type="AlphaFoldDB" id="A0A1I0EH96"/>
<keyword evidence="1" id="KW-0255">Endonuclease</keyword>
<sequence>MIAQNEVELIHVKESNRFIGIKINNSKIEVHVPQIFHKNVDEKVYHRDLLKFLKSLSLVTAMSEDIQISDNELVGEMWPIESYLWMINDFFENGYYFNREKKYYHDNKGKIDWKRTLRTTPIYSNGNIIYDKLITSRVSASDDKIAQIYKICLSISLKRIGWIYNLNFKVDVQQHMSNQIMIYNIQKELESTFDDVKRLRFRHMLKVIRDIKRDNALSNKSTFGITNYYYVVERMIDKIFKGISAKQLKVYNPYGWWEVEGKKTKASLLRPDTIYEQNDNIYIIDSKMYKYGYTAKKSDLPQTSSILKQIAYGDFVKKMHPGKNVRNVFIIPYDKELNEFKLLNKSKVLEYIGKASGEWNVNDVEHNSIYTYVIDYMYLLMNYNNPNNTLIDELCSSIEEYISKK</sequence>
<name>A0A1I0EH96_9FIRM</name>
<reference evidence="2" key="1">
    <citation type="submission" date="2016-10" db="EMBL/GenBank/DDBJ databases">
        <authorList>
            <person name="Varghese N."/>
            <person name="Submissions S."/>
        </authorList>
    </citation>
    <scope>NUCLEOTIDE SEQUENCE [LARGE SCALE GENOMIC DNA]</scope>
    <source>
        <strain evidence="2">DSM 1551</strain>
    </source>
</reference>
<dbReference type="InterPro" id="IPR018579">
    <property type="entry name" value="Restrct_endonuc_II_LlaJI"/>
</dbReference>
<keyword evidence="1" id="KW-0540">Nuclease</keyword>
<proteinExistence type="predicted"/>
<organism evidence="1 2">
    <name type="scientific">Thomasclavelia cocleata</name>
    <dbReference type="NCBI Taxonomy" id="69824"/>
    <lineage>
        <taxon>Bacteria</taxon>
        <taxon>Bacillati</taxon>
        <taxon>Bacillota</taxon>
        <taxon>Erysipelotrichia</taxon>
        <taxon>Erysipelotrichales</taxon>
        <taxon>Coprobacillaceae</taxon>
        <taxon>Thomasclavelia</taxon>
    </lineage>
</organism>
<dbReference type="OrthoDB" id="9762266at2"/>
<evidence type="ECO:0000313" key="1">
    <source>
        <dbReference type="EMBL" id="SET44538.1"/>
    </source>
</evidence>
<dbReference type="Proteomes" id="UP000198558">
    <property type="component" value="Unassembled WGS sequence"/>
</dbReference>
<dbReference type="GO" id="GO:0004519">
    <property type="term" value="F:endonuclease activity"/>
    <property type="evidence" value="ECO:0007669"/>
    <property type="project" value="UniProtKB-KW"/>
</dbReference>
<gene>
    <name evidence="1" type="ORF">SAMN04489758_11134</name>
</gene>
<dbReference type="Pfam" id="PF09563">
    <property type="entry name" value="RE_LlaJI"/>
    <property type="match status" value="1"/>
</dbReference>
<dbReference type="EMBL" id="FOIN01000011">
    <property type="protein sequence ID" value="SET44538.1"/>
    <property type="molecule type" value="Genomic_DNA"/>
</dbReference>
<keyword evidence="2" id="KW-1185">Reference proteome</keyword>
<dbReference type="RefSeq" id="WP_092353585.1">
    <property type="nucleotide sequence ID" value="NZ_FOIN01000011.1"/>
</dbReference>
<keyword evidence="1" id="KW-0378">Hydrolase</keyword>